<name>A0ACC0UU78_9HYPO</name>
<keyword evidence="2" id="KW-1185">Reference proteome</keyword>
<protein>
    <submittedName>
        <fullName evidence="1">Uncharacterized protein</fullName>
    </submittedName>
</protein>
<dbReference type="EMBL" id="CM047946">
    <property type="protein sequence ID" value="KAI9897663.1"/>
    <property type="molecule type" value="Genomic_DNA"/>
</dbReference>
<dbReference type="Proteomes" id="UP001163324">
    <property type="component" value="Chromosome 7"/>
</dbReference>
<gene>
    <name evidence="1" type="ORF">N3K66_007519</name>
</gene>
<evidence type="ECO:0000313" key="1">
    <source>
        <dbReference type="EMBL" id="KAI9897663.1"/>
    </source>
</evidence>
<organism evidence="1 2">
    <name type="scientific">Trichothecium roseum</name>
    <dbReference type="NCBI Taxonomy" id="47278"/>
    <lineage>
        <taxon>Eukaryota</taxon>
        <taxon>Fungi</taxon>
        <taxon>Dikarya</taxon>
        <taxon>Ascomycota</taxon>
        <taxon>Pezizomycotina</taxon>
        <taxon>Sordariomycetes</taxon>
        <taxon>Hypocreomycetidae</taxon>
        <taxon>Hypocreales</taxon>
        <taxon>Hypocreales incertae sedis</taxon>
        <taxon>Trichothecium</taxon>
    </lineage>
</organism>
<reference evidence="1" key="1">
    <citation type="submission" date="2022-10" db="EMBL/GenBank/DDBJ databases">
        <title>Complete Genome of Trichothecium roseum strain YXFP-22015, a Plant Pathogen Isolated from Citrus.</title>
        <authorList>
            <person name="Wang Y."/>
            <person name="Zhu L."/>
        </authorList>
    </citation>
    <scope>NUCLEOTIDE SEQUENCE</scope>
    <source>
        <strain evidence="1">YXFP-22015</strain>
    </source>
</reference>
<sequence length="288" mass="32741">MPSEEIKRSQPIIGADVVRIMVLETDRPHPDTRSEKGHFGDIVHRHFSAAGAEHVPPLGVETDQVFVVEEKEGGRMPAYEEFEGFHGLLITGSMYDAHGDNEWILKLLDLLKQLWTKKPNFMFTGVCFGHQVLARLLGAPVEPSPRGDWELGHCAIELNPTGRRLFRTAAPRVHLHQMHQDHVTRVPTARSSAGLLSESDPAVECWGRSDHTEIQGLYLPNRLFTTQAHLAFDEDMVRRQIRMREESGGIQDEEHANRAKETAHLEHDGREVAKAILRLFRYDDKERC</sequence>
<evidence type="ECO:0000313" key="2">
    <source>
        <dbReference type="Proteomes" id="UP001163324"/>
    </source>
</evidence>
<comment type="caution">
    <text evidence="1">The sequence shown here is derived from an EMBL/GenBank/DDBJ whole genome shotgun (WGS) entry which is preliminary data.</text>
</comment>
<accession>A0ACC0UU78</accession>
<proteinExistence type="predicted"/>